<evidence type="ECO:0000259" key="1">
    <source>
        <dbReference type="Pfam" id="PF00535"/>
    </source>
</evidence>
<dbReference type="Proteomes" id="UP001520140">
    <property type="component" value="Unassembled WGS sequence"/>
</dbReference>
<accession>A0ABS7NZA9</accession>
<dbReference type="InterPro" id="IPR029044">
    <property type="entry name" value="Nucleotide-diphossugar_trans"/>
</dbReference>
<proteinExistence type="predicted"/>
<feature type="domain" description="Glycosyltransferase 2-like" evidence="1">
    <location>
        <begin position="9"/>
        <end position="118"/>
    </location>
</feature>
<dbReference type="PANTHER" id="PTHR43685">
    <property type="entry name" value="GLYCOSYLTRANSFERASE"/>
    <property type="match status" value="1"/>
</dbReference>
<dbReference type="EMBL" id="JABUKG010000017">
    <property type="protein sequence ID" value="MBY6322222.1"/>
    <property type="molecule type" value="Genomic_DNA"/>
</dbReference>
<dbReference type="Pfam" id="PF00535">
    <property type="entry name" value="Glycos_transf_2"/>
    <property type="match status" value="1"/>
</dbReference>
<keyword evidence="3" id="KW-1185">Reference proteome</keyword>
<dbReference type="RefSeq" id="WP_082833950.1">
    <property type="nucleotide sequence ID" value="NZ_JABUKE010000016.1"/>
</dbReference>
<organism evidence="2 3">
    <name type="scientific">Rhodococcoides kroppenstedtii</name>
    <dbReference type="NCBI Taxonomy" id="293050"/>
    <lineage>
        <taxon>Bacteria</taxon>
        <taxon>Bacillati</taxon>
        <taxon>Actinomycetota</taxon>
        <taxon>Actinomycetes</taxon>
        <taxon>Mycobacteriales</taxon>
        <taxon>Nocardiaceae</taxon>
        <taxon>Rhodococcoides</taxon>
    </lineage>
</organism>
<evidence type="ECO:0000313" key="2">
    <source>
        <dbReference type="EMBL" id="MBY6322222.1"/>
    </source>
</evidence>
<name>A0ABS7NZA9_9NOCA</name>
<dbReference type="InterPro" id="IPR050834">
    <property type="entry name" value="Glycosyltransf_2"/>
</dbReference>
<dbReference type="Gene3D" id="3.90.550.10">
    <property type="entry name" value="Spore Coat Polysaccharide Biosynthesis Protein SpsA, Chain A"/>
    <property type="match status" value="1"/>
</dbReference>
<evidence type="ECO:0000313" key="3">
    <source>
        <dbReference type="Proteomes" id="UP001520140"/>
    </source>
</evidence>
<dbReference type="SUPFAM" id="SSF53448">
    <property type="entry name" value="Nucleotide-diphospho-sugar transferases"/>
    <property type="match status" value="1"/>
</dbReference>
<dbReference type="CDD" id="cd00761">
    <property type="entry name" value="Glyco_tranf_GTA_type"/>
    <property type="match status" value="1"/>
</dbReference>
<protein>
    <submittedName>
        <fullName evidence="2">Glycosyltransferase family 2 protein</fullName>
    </submittedName>
</protein>
<sequence length="287" mass="32631">MTEIKLVCASYNREQALRNTLPNKLAISRVAELIFVLDGSTDGSKKFLEEARLIDDRVRVIEQPNSGVQRARNHGVQAAGKCDWILFLDDDDLVPSNFAEELLAAAEENDAVIAGAPWLNLVGTKTDGRGFTIDVDEDQNVNLRSHPNVITAEVIRTPFVVSCVLMRTDVARAYSFDSTFGGNAWREETDMFLRIWSDGHTIVRTPNTYAYLDRRYPGGHSKAIIRYEYWVMRNELAFLKRHQKVLRTLQPGWRGVYRELFVSIAPRLRNLPRLVAVRARDLLVSRG</sequence>
<gene>
    <name evidence="2" type="ORF">HQ605_15445</name>
</gene>
<dbReference type="PANTHER" id="PTHR43685:SF2">
    <property type="entry name" value="GLYCOSYLTRANSFERASE 2-LIKE DOMAIN-CONTAINING PROTEIN"/>
    <property type="match status" value="1"/>
</dbReference>
<comment type="caution">
    <text evidence="2">The sequence shown here is derived from an EMBL/GenBank/DDBJ whole genome shotgun (WGS) entry which is preliminary data.</text>
</comment>
<dbReference type="InterPro" id="IPR001173">
    <property type="entry name" value="Glyco_trans_2-like"/>
</dbReference>
<reference evidence="2 3" key="1">
    <citation type="submission" date="2020-06" db="EMBL/GenBank/DDBJ databases">
        <title>Taxonomy, biology and ecology of Rhodococcus bacteria occurring in California pistachio and other woody hosts as revealed by genome sequence analyses.</title>
        <authorList>
            <person name="Gai Y."/>
            <person name="Riely B."/>
        </authorList>
    </citation>
    <scope>NUCLEOTIDE SEQUENCE [LARGE SCALE GENOMIC DNA]</scope>
    <source>
        <strain evidence="2 3">BP-284</strain>
    </source>
</reference>